<proteinExistence type="predicted"/>
<dbReference type="PANTHER" id="PTHR34717:SF1">
    <property type="entry name" value="EG:BACR7A4.20 PROTEIN"/>
    <property type="match status" value="1"/>
</dbReference>
<protein>
    <submittedName>
        <fullName evidence="1">Uncharacterized protein</fullName>
    </submittedName>
</protein>
<dbReference type="EMBL" id="CAUEEQ010047392">
    <property type="protein sequence ID" value="CAJ0959298.1"/>
    <property type="molecule type" value="Genomic_DNA"/>
</dbReference>
<keyword evidence="2" id="KW-1185">Reference proteome</keyword>
<name>A0ABN9M907_9NEOB</name>
<evidence type="ECO:0000313" key="2">
    <source>
        <dbReference type="Proteomes" id="UP001176940"/>
    </source>
</evidence>
<sequence length="316" mass="35805">MAFIMAIDSSYFTAFTEVDKSFIITRIARRSGNRCELWLFMRVDGVGDFEHPDHPVTMMSTKPNSWCAGDLTMLCVQPFQTWRISFSGLLRKGPFRHSDSEDNGKNVHVRFTMLWTNATDVFDFDYDFHPSTAADAMAMEPLTKEFLGIVKKSKEESFRYEQWGTLQAEVAISGDEERRMSMSGIRSHAYGLRNWSDFHRYVMFLIHFEDGTSIHLSIVSYHKSTRHFIVGYVFFPGGEKAGIEWSDAHLSSLAEDHGIKKNYQIKFMAGGQTFDVSATSDPKSSPFVYTPSLSSSLKPIGITHECIATFRTGIGG</sequence>
<dbReference type="Proteomes" id="UP001176940">
    <property type="component" value="Unassembled WGS sequence"/>
</dbReference>
<reference evidence="1" key="1">
    <citation type="submission" date="2023-07" db="EMBL/GenBank/DDBJ databases">
        <authorList>
            <person name="Stuckert A."/>
        </authorList>
    </citation>
    <scope>NUCLEOTIDE SEQUENCE</scope>
</reference>
<dbReference type="PANTHER" id="PTHR34717">
    <property type="entry name" value="EG:BACR7A4.20 PROTEIN"/>
    <property type="match status" value="1"/>
</dbReference>
<comment type="caution">
    <text evidence="1">The sequence shown here is derived from an EMBL/GenBank/DDBJ whole genome shotgun (WGS) entry which is preliminary data.</text>
</comment>
<organism evidence="1 2">
    <name type="scientific">Ranitomeya imitator</name>
    <name type="common">mimic poison frog</name>
    <dbReference type="NCBI Taxonomy" id="111125"/>
    <lineage>
        <taxon>Eukaryota</taxon>
        <taxon>Metazoa</taxon>
        <taxon>Chordata</taxon>
        <taxon>Craniata</taxon>
        <taxon>Vertebrata</taxon>
        <taxon>Euteleostomi</taxon>
        <taxon>Amphibia</taxon>
        <taxon>Batrachia</taxon>
        <taxon>Anura</taxon>
        <taxon>Neobatrachia</taxon>
        <taxon>Hyloidea</taxon>
        <taxon>Dendrobatidae</taxon>
        <taxon>Dendrobatinae</taxon>
        <taxon>Ranitomeya</taxon>
    </lineage>
</organism>
<gene>
    <name evidence="1" type="ORF">RIMI_LOCUS16751743</name>
</gene>
<accession>A0ABN9M907</accession>
<evidence type="ECO:0000313" key="1">
    <source>
        <dbReference type="EMBL" id="CAJ0959298.1"/>
    </source>
</evidence>